<accession>A0A4R6YWR6</accession>
<protein>
    <recommendedName>
        <fullName evidence="3">Outer membrane protein assembly factor BamC</fullName>
    </recommendedName>
</protein>
<keyword evidence="2" id="KW-1185">Reference proteome</keyword>
<gene>
    <name evidence="1" type="ORF">DFR29_107303</name>
</gene>
<sequence length="184" mass="19406">MNSKTAIRIVLLVVLVPSVLGGCSLFKSKSAWDQAAETRPLEVPPDLQAPVTRNELVVPEAGRAGASAGTGRVASGPTGIDGLHVKDNVANTWQRVGTALERAAVGSVASRDEAGHTYTLSVESKRTRDEGGFFKRLFTRKKVETITEQVNIGVSSDGEGSRVSVSGPSASVQRVVALLRERLG</sequence>
<dbReference type="PROSITE" id="PS51257">
    <property type="entry name" value="PROKAR_LIPOPROTEIN"/>
    <property type="match status" value="1"/>
</dbReference>
<dbReference type="EMBL" id="SNZH01000007">
    <property type="protein sequence ID" value="TDR43290.1"/>
    <property type="molecule type" value="Genomic_DNA"/>
</dbReference>
<reference evidence="1 2" key="1">
    <citation type="submission" date="2019-03" db="EMBL/GenBank/DDBJ databases">
        <title>Genomic Encyclopedia of Type Strains, Phase IV (KMG-IV): sequencing the most valuable type-strain genomes for metagenomic binning, comparative biology and taxonomic classification.</title>
        <authorList>
            <person name="Goeker M."/>
        </authorList>
    </citation>
    <scope>NUCLEOTIDE SEQUENCE [LARGE SCALE GENOMIC DNA]</scope>
    <source>
        <strain evidence="1 2">DSM 21667</strain>
    </source>
</reference>
<proteinExistence type="predicted"/>
<dbReference type="RefSeq" id="WP_133819192.1">
    <property type="nucleotide sequence ID" value="NZ_SNZH01000007.1"/>
</dbReference>
<dbReference type="AlphaFoldDB" id="A0A4R6YWR6"/>
<evidence type="ECO:0008006" key="3">
    <source>
        <dbReference type="Google" id="ProtNLM"/>
    </source>
</evidence>
<evidence type="ECO:0000313" key="1">
    <source>
        <dbReference type="EMBL" id="TDR43290.1"/>
    </source>
</evidence>
<dbReference type="OrthoDB" id="5966071at2"/>
<dbReference type="Proteomes" id="UP000295293">
    <property type="component" value="Unassembled WGS sequence"/>
</dbReference>
<dbReference type="InterPro" id="IPR042268">
    <property type="entry name" value="BamC_C"/>
</dbReference>
<comment type="caution">
    <text evidence="1">The sequence shown here is derived from an EMBL/GenBank/DDBJ whole genome shotgun (WGS) entry which is preliminary data.</text>
</comment>
<organism evidence="1 2">
    <name type="scientific">Tahibacter aquaticus</name>
    <dbReference type="NCBI Taxonomy" id="520092"/>
    <lineage>
        <taxon>Bacteria</taxon>
        <taxon>Pseudomonadati</taxon>
        <taxon>Pseudomonadota</taxon>
        <taxon>Gammaproteobacteria</taxon>
        <taxon>Lysobacterales</taxon>
        <taxon>Rhodanobacteraceae</taxon>
        <taxon>Tahibacter</taxon>
    </lineage>
</organism>
<dbReference type="Gene3D" id="3.30.310.170">
    <property type="entry name" value="Outer membrane protein assembly factor BamC"/>
    <property type="match status" value="1"/>
</dbReference>
<evidence type="ECO:0000313" key="2">
    <source>
        <dbReference type="Proteomes" id="UP000295293"/>
    </source>
</evidence>
<name>A0A4R6YWR6_9GAMM</name>